<organism evidence="1 2">
    <name type="scientific">Merluccius polli</name>
    <name type="common">Benguela hake</name>
    <name type="synonym">Merluccius cadenati</name>
    <dbReference type="NCBI Taxonomy" id="89951"/>
    <lineage>
        <taxon>Eukaryota</taxon>
        <taxon>Metazoa</taxon>
        <taxon>Chordata</taxon>
        <taxon>Craniata</taxon>
        <taxon>Vertebrata</taxon>
        <taxon>Euteleostomi</taxon>
        <taxon>Actinopterygii</taxon>
        <taxon>Neopterygii</taxon>
        <taxon>Teleostei</taxon>
        <taxon>Neoteleostei</taxon>
        <taxon>Acanthomorphata</taxon>
        <taxon>Zeiogadaria</taxon>
        <taxon>Gadariae</taxon>
        <taxon>Gadiformes</taxon>
        <taxon>Gadoidei</taxon>
        <taxon>Merlucciidae</taxon>
        <taxon>Merluccius</taxon>
    </lineage>
</organism>
<dbReference type="AlphaFoldDB" id="A0AA47MDJ1"/>
<proteinExistence type="predicted"/>
<dbReference type="EMBL" id="JAOPHQ010004835">
    <property type="protein sequence ID" value="KAK0138094.1"/>
    <property type="molecule type" value="Genomic_DNA"/>
</dbReference>
<comment type="caution">
    <text evidence="1">The sequence shown here is derived from an EMBL/GenBank/DDBJ whole genome shotgun (WGS) entry which is preliminary data.</text>
</comment>
<name>A0AA47MDJ1_MERPO</name>
<protein>
    <recommendedName>
        <fullName evidence="3">Reverse transcriptase</fullName>
    </recommendedName>
</protein>
<sequence length="184" mass="21271">MLALFCTLGGLCCRSPCLKLFHVCTWKGREVCSPCLKVFHVGTRKDKEAQNRAIPPNYCKRLRRRLWKLLRVAWTKNFLTDVWLVAEGCFILKEENSTEIKQFRTILLLNVEGKIFFGILARRLTTFMLDNDYMDTSVQKGEVLGVPGYVEHTSIISKIIEDVKRNHGDLTVLWLDLTNAYRTS</sequence>
<evidence type="ECO:0000313" key="1">
    <source>
        <dbReference type="EMBL" id="KAK0138094.1"/>
    </source>
</evidence>
<reference evidence="1" key="1">
    <citation type="journal article" date="2023" name="Front. Mar. Sci.">
        <title>A new Merluccius polli reference genome to investigate the effects of global change in West African waters.</title>
        <authorList>
            <person name="Mateo J.L."/>
            <person name="Blanco-Fernandez C."/>
            <person name="Garcia-Vazquez E."/>
            <person name="Machado-Schiaffino G."/>
        </authorList>
    </citation>
    <scope>NUCLEOTIDE SEQUENCE</scope>
    <source>
        <strain evidence="1">C29</strain>
        <tissue evidence="1">Fin</tissue>
    </source>
</reference>
<evidence type="ECO:0008006" key="3">
    <source>
        <dbReference type="Google" id="ProtNLM"/>
    </source>
</evidence>
<gene>
    <name evidence="1" type="ORF">N1851_025636</name>
</gene>
<evidence type="ECO:0000313" key="2">
    <source>
        <dbReference type="Proteomes" id="UP001174136"/>
    </source>
</evidence>
<accession>A0AA47MDJ1</accession>
<dbReference type="Proteomes" id="UP001174136">
    <property type="component" value="Unassembled WGS sequence"/>
</dbReference>
<keyword evidence="2" id="KW-1185">Reference proteome</keyword>